<feature type="region of interest" description="Disordered" evidence="1">
    <location>
        <begin position="1"/>
        <end position="23"/>
    </location>
</feature>
<gene>
    <name evidence="2" type="ORF">V5N11_002533</name>
</gene>
<dbReference type="EMBL" id="JBANAX010000671">
    <property type="protein sequence ID" value="KAL1198224.1"/>
    <property type="molecule type" value="Genomic_DNA"/>
</dbReference>
<keyword evidence="3" id="KW-1185">Reference proteome</keyword>
<evidence type="ECO:0000256" key="1">
    <source>
        <dbReference type="SAM" id="MobiDB-lite"/>
    </source>
</evidence>
<organism evidence="2 3">
    <name type="scientific">Cardamine amara subsp. amara</name>
    <dbReference type="NCBI Taxonomy" id="228776"/>
    <lineage>
        <taxon>Eukaryota</taxon>
        <taxon>Viridiplantae</taxon>
        <taxon>Streptophyta</taxon>
        <taxon>Embryophyta</taxon>
        <taxon>Tracheophyta</taxon>
        <taxon>Spermatophyta</taxon>
        <taxon>Magnoliopsida</taxon>
        <taxon>eudicotyledons</taxon>
        <taxon>Gunneridae</taxon>
        <taxon>Pentapetalae</taxon>
        <taxon>rosids</taxon>
        <taxon>malvids</taxon>
        <taxon>Brassicales</taxon>
        <taxon>Brassicaceae</taxon>
        <taxon>Cardamineae</taxon>
        <taxon>Cardamine</taxon>
    </lineage>
</organism>
<reference evidence="2 3" key="1">
    <citation type="submission" date="2024-04" db="EMBL/GenBank/DDBJ databases">
        <title>Genome assembly C_amara_ONT_v2.</title>
        <authorList>
            <person name="Yant L."/>
            <person name="Moore C."/>
            <person name="Slenker M."/>
        </authorList>
    </citation>
    <scope>NUCLEOTIDE SEQUENCE [LARGE SCALE GENOMIC DNA]</scope>
    <source>
        <tissue evidence="2">Leaf</tissue>
    </source>
</reference>
<accession>A0ABD1A385</accession>
<dbReference type="Proteomes" id="UP001558713">
    <property type="component" value="Unassembled WGS sequence"/>
</dbReference>
<protein>
    <submittedName>
        <fullName evidence="2">Uncharacterized protein</fullName>
    </submittedName>
</protein>
<comment type="caution">
    <text evidence="2">The sequence shown here is derived from an EMBL/GenBank/DDBJ whole genome shotgun (WGS) entry which is preliminary data.</text>
</comment>
<sequence>MSLRKFSPRSTVPMPRESDKNAWDKHSNDVVEVTCLMLATMNSDLQKQYENVASPIEMITSLKAMFQEQARTERYQLVKSLVECKLPKDAPVSPHVIKMMGYIDNLGKLDCPISQELATDIILQSLSSSYDQFIMNYNMNSLTKTLTELHGMLKTAEPNIKKGTPNVLMVQGGKKFKKPKQRQGEGQG</sequence>
<name>A0ABD1A385_CARAN</name>
<dbReference type="Pfam" id="PF14223">
    <property type="entry name" value="Retrotran_gag_2"/>
    <property type="match status" value="1"/>
</dbReference>
<evidence type="ECO:0000313" key="3">
    <source>
        <dbReference type="Proteomes" id="UP001558713"/>
    </source>
</evidence>
<proteinExistence type="predicted"/>
<evidence type="ECO:0000313" key="2">
    <source>
        <dbReference type="EMBL" id="KAL1198224.1"/>
    </source>
</evidence>
<dbReference type="AlphaFoldDB" id="A0ABD1A385"/>